<accession>A0A327M4N0</accession>
<name>A0A327M4N0_9PROT</name>
<dbReference type="RefSeq" id="WP_111470572.1">
    <property type="nucleotide sequence ID" value="NZ_QLIX01000010.1"/>
</dbReference>
<dbReference type="PROSITE" id="PS00061">
    <property type="entry name" value="ADH_SHORT"/>
    <property type="match status" value="1"/>
</dbReference>
<dbReference type="Pfam" id="PF13561">
    <property type="entry name" value="adh_short_C2"/>
    <property type="match status" value="1"/>
</dbReference>
<keyword evidence="5" id="KW-0753">Steroid metabolism</keyword>
<dbReference type="InterPro" id="IPR020904">
    <property type="entry name" value="Sc_DH/Rdtase_CS"/>
</dbReference>
<evidence type="ECO:0000256" key="2">
    <source>
        <dbReference type="ARBA" id="ARBA00023002"/>
    </source>
</evidence>
<dbReference type="SUPFAM" id="SSF51735">
    <property type="entry name" value="NAD(P)-binding Rossmann-fold domains"/>
    <property type="match status" value="1"/>
</dbReference>
<evidence type="ECO:0000256" key="4">
    <source>
        <dbReference type="ARBA" id="ARBA00023098"/>
    </source>
</evidence>
<dbReference type="InterPro" id="IPR002347">
    <property type="entry name" value="SDR_fam"/>
</dbReference>
<sequence length="281" mass="28794">MRMQGKVAVVTGGASGIGKRTAERFVEEGGRVVIADIQEAAAGRLCETLGAAAAAIRCDVTEEADIAAAIALAGQRWGRLDLMFNNAGRPGDPNPIETMPAAGWDDTMAVLLRSVMLGIKHAAPVMRAQGSGAIVSTASIAGLIPGSTATAYSVAKSAVIQLTKCAALELAEHGIRVNCVCPGPIATPIFGRSAALPSQLDQRVAETARAPLAGFQPIRREGRPDDIAEAVLYLADDRAGFVTGVALTVDGGFAAGMTPGERTRIWAPLRGAVAALAEDAG</sequence>
<dbReference type="Proteomes" id="UP000249065">
    <property type="component" value="Unassembled WGS sequence"/>
</dbReference>
<dbReference type="FunFam" id="3.40.50.720:FF:000084">
    <property type="entry name" value="Short-chain dehydrogenase reductase"/>
    <property type="match status" value="1"/>
</dbReference>
<dbReference type="GO" id="GO:0016491">
    <property type="term" value="F:oxidoreductase activity"/>
    <property type="evidence" value="ECO:0007669"/>
    <property type="project" value="UniProtKB-KW"/>
</dbReference>
<evidence type="ECO:0000256" key="1">
    <source>
        <dbReference type="ARBA" id="ARBA00006484"/>
    </source>
</evidence>
<evidence type="ECO:0000313" key="7">
    <source>
        <dbReference type="Proteomes" id="UP000249065"/>
    </source>
</evidence>
<keyword evidence="7" id="KW-1185">Reference proteome</keyword>
<reference evidence="7" key="1">
    <citation type="submission" date="2018-06" db="EMBL/GenBank/DDBJ databases">
        <authorList>
            <person name="Khan S.A."/>
        </authorList>
    </citation>
    <scope>NUCLEOTIDE SEQUENCE [LARGE SCALE GENOMIC DNA]</scope>
    <source>
        <strain evidence="7">DB-1506</strain>
    </source>
</reference>
<keyword evidence="3" id="KW-0520">NAD</keyword>
<evidence type="ECO:0000256" key="5">
    <source>
        <dbReference type="ARBA" id="ARBA00023221"/>
    </source>
</evidence>
<dbReference type="GO" id="GO:0008202">
    <property type="term" value="P:steroid metabolic process"/>
    <property type="evidence" value="ECO:0007669"/>
    <property type="project" value="UniProtKB-KW"/>
</dbReference>
<dbReference type="PRINTS" id="PR00080">
    <property type="entry name" value="SDRFAMILY"/>
</dbReference>
<organism evidence="6 7">
    <name type="scientific">Roseicella frigidaeris</name>
    <dbReference type="NCBI Taxonomy" id="2230885"/>
    <lineage>
        <taxon>Bacteria</taxon>
        <taxon>Pseudomonadati</taxon>
        <taxon>Pseudomonadota</taxon>
        <taxon>Alphaproteobacteria</taxon>
        <taxon>Acetobacterales</taxon>
        <taxon>Roseomonadaceae</taxon>
        <taxon>Roseicella</taxon>
    </lineage>
</organism>
<evidence type="ECO:0000256" key="3">
    <source>
        <dbReference type="ARBA" id="ARBA00023027"/>
    </source>
</evidence>
<proteinExistence type="inferred from homology"/>
<keyword evidence="2" id="KW-0560">Oxidoreductase</keyword>
<dbReference type="PRINTS" id="PR00081">
    <property type="entry name" value="GDHRDH"/>
</dbReference>
<dbReference type="PANTHER" id="PTHR43180">
    <property type="entry name" value="3-OXOACYL-(ACYL-CARRIER-PROTEIN) REDUCTASE (AFU_ORTHOLOGUE AFUA_6G11210)"/>
    <property type="match status" value="1"/>
</dbReference>
<protein>
    <submittedName>
        <fullName evidence="6">2,5-dichloro-2,5-cyclohexadiene-1,4-diol dehydrogenase</fullName>
    </submittedName>
</protein>
<dbReference type="PANTHER" id="PTHR43180:SF28">
    <property type="entry name" value="NAD(P)-BINDING ROSSMANN-FOLD SUPERFAMILY PROTEIN"/>
    <property type="match status" value="1"/>
</dbReference>
<comment type="similarity">
    <text evidence="1">Belongs to the short-chain dehydrogenases/reductases (SDR) family.</text>
</comment>
<dbReference type="AlphaFoldDB" id="A0A327M4N0"/>
<dbReference type="OrthoDB" id="7375193at2"/>
<dbReference type="EMBL" id="QLIX01000010">
    <property type="protein sequence ID" value="RAI58231.1"/>
    <property type="molecule type" value="Genomic_DNA"/>
</dbReference>
<comment type="caution">
    <text evidence="6">The sequence shown here is derived from an EMBL/GenBank/DDBJ whole genome shotgun (WGS) entry which is preliminary data.</text>
</comment>
<keyword evidence="4" id="KW-0443">Lipid metabolism</keyword>
<gene>
    <name evidence="6" type="ORF">DOO78_14510</name>
</gene>
<dbReference type="NCBIfam" id="NF005559">
    <property type="entry name" value="PRK07231.1"/>
    <property type="match status" value="1"/>
</dbReference>
<evidence type="ECO:0000313" key="6">
    <source>
        <dbReference type="EMBL" id="RAI58231.1"/>
    </source>
</evidence>
<dbReference type="InterPro" id="IPR036291">
    <property type="entry name" value="NAD(P)-bd_dom_sf"/>
</dbReference>
<dbReference type="Gene3D" id="3.40.50.720">
    <property type="entry name" value="NAD(P)-binding Rossmann-like Domain"/>
    <property type="match status" value="1"/>
</dbReference>